<dbReference type="STRING" id="1227077.SAMN04515668_3032"/>
<evidence type="ECO:0008006" key="4">
    <source>
        <dbReference type="Google" id="ProtNLM"/>
    </source>
</evidence>
<keyword evidence="3" id="KW-1185">Reference proteome</keyword>
<evidence type="ECO:0000313" key="3">
    <source>
        <dbReference type="Proteomes" id="UP000199029"/>
    </source>
</evidence>
<gene>
    <name evidence="2" type="ORF">SAMN04515668_3032</name>
</gene>
<keyword evidence="1" id="KW-0732">Signal</keyword>
<dbReference type="EMBL" id="FOXS01000004">
    <property type="protein sequence ID" value="SFQ57578.1"/>
    <property type="molecule type" value="Genomic_DNA"/>
</dbReference>
<dbReference type="Pfam" id="PF13715">
    <property type="entry name" value="CarbopepD_reg_2"/>
    <property type="match status" value="1"/>
</dbReference>
<feature type="signal peptide" evidence="1">
    <location>
        <begin position="1"/>
        <end position="27"/>
    </location>
</feature>
<reference evidence="3" key="1">
    <citation type="submission" date="2016-10" db="EMBL/GenBank/DDBJ databases">
        <authorList>
            <person name="Varghese N."/>
            <person name="Submissions S."/>
        </authorList>
    </citation>
    <scope>NUCLEOTIDE SEQUENCE [LARGE SCALE GENOMIC DNA]</scope>
    <source>
        <strain evidence="3">OR362-8,ATCC BAA-1266,JCM 13504</strain>
    </source>
</reference>
<dbReference type="Proteomes" id="UP000199029">
    <property type="component" value="Unassembled WGS sequence"/>
</dbReference>
<dbReference type="AlphaFoldDB" id="A0A1I5ZM45"/>
<dbReference type="Gene3D" id="2.60.40.1120">
    <property type="entry name" value="Carboxypeptidase-like, regulatory domain"/>
    <property type="match status" value="1"/>
</dbReference>
<proteinExistence type="predicted"/>
<name>A0A1I5ZM45_HYMAR</name>
<organism evidence="2 3">
    <name type="scientific">Hymenobacter arizonensis</name>
    <name type="common">Siccationidurans arizonensis</name>
    <dbReference type="NCBI Taxonomy" id="1227077"/>
    <lineage>
        <taxon>Bacteria</taxon>
        <taxon>Pseudomonadati</taxon>
        <taxon>Bacteroidota</taxon>
        <taxon>Cytophagia</taxon>
        <taxon>Cytophagales</taxon>
        <taxon>Hymenobacteraceae</taxon>
        <taxon>Hymenobacter</taxon>
    </lineage>
</organism>
<protein>
    <recommendedName>
        <fullName evidence="4">CarboxypepD_reg-like domain-containing protein</fullName>
    </recommendedName>
</protein>
<evidence type="ECO:0000256" key="1">
    <source>
        <dbReference type="SAM" id="SignalP"/>
    </source>
</evidence>
<dbReference type="InterPro" id="IPR008969">
    <property type="entry name" value="CarboxyPept-like_regulatory"/>
</dbReference>
<sequence>MQTRTLFRQVFAIAVVGFLFSATPSQAQYAFHRVSSPMKGAATEADETPKAPTYKLVHGVVQDANGALPGATVWLHGTQIVVVTNSEGEFELRVPTTAKVVQLTCSYGGLHEEVVTMAPVQAMGSVYLLRPKTVVKK</sequence>
<accession>A0A1I5ZM45</accession>
<feature type="chain" id="PRO_5011653592" description="CarboxypepD_reg-like domain-containing protein" evidence="1">
    <location>
        <begin position="28"/>
        <end position="137"/>
    </location>
</feature>
<dbReference type="SUPFAM" id="SSF49464">
    <property type="entry name" value="Carboxypeptidase regulatory domain-like"/>
    <property type="match status" value="1"/>
</dbReference>
<evidence type="ECO:0000313" key="2">
    <source>
        <dbReference type="EMBL" id="SFQ57578.1"/>
    </source>
</evidence>